<feature type="compositionally biased region" description="Polar residues" evidence="1">
    <location>
        <begin position="90"/>
        <end position="99"/>
    </location>
</feature>
<dbReference type="AlphaFoldDB" id="A0A371CZD7"/>
<gene>
    <name evidence="2" type="ORF">OH76DRAFT_935905</name>
</gene>
<feature type="compositionally biased region" description="Polar residues" evidence="1">
    <location>
        <begin position="209"/>
        <end position="231"/>
    </location>
</feature>
<sequence length="528" mass="56153">MPVAPPTPPPQFERGLLTPITDPMTTPSPAPAPMSLPGHKRGSHSSLFSGDDYPSPAADEQKFDHSAIAMASKKRPRSSSIQSVQSARSYTSQGYSQPQPHDVFSPPSTSRPSSRQSTQSRTPSHSSPPPQQRPREPAPMSPVRASSPLSRPQPARVPSQPARQLDLQTPRSPSPQRVPSSSTSRPSPQKKTRLNAPQMQSHTEHSVSPGPSQPGSYPLSHSRTASRSNEAPATGFSSGFTPSATSFTSSTTAAGFASSSSGFGSSTTGFGASAGFGSSATGFAAYANLDAKPSTNRSTSSSNAFSRYDAGPFSLPTNRAQASGTIPSQTNLSLPSVSTQINLPNVPSLSSVSTVTPMPTTMPPSAMTVTPTLSGQASSDLDNIIGRYIRSIIDKEPDWAAFVEHRKQMLTMREQLPHFEYVQRVFDRFAGKPTPPDLEGAGGVLITKAQVMRAFNLPLAWGERCTETIVLTTMYGPGGTRGEDPRVVQMLDEKPAITPKMTAEKYLTLLREVHGQWTINNADSGLAA</sequence>
<dbReference type="EMBL" id="KZ857435">
    <property type="protein sequence ID" value="RDX45633.1"/>
    <property type="molecule type" value="Genomic_DNA"/>
</dbReference>
<feature type="compositionally biased region" description="Pro residues" evidence="1">
    <location>
        <begin position="1"/>
        <end position="11"/>
    </location>
</feature>
<keyword evidence="3" id="KW-1185">Reference proteome</keyword>
<feature type="compositionally biased region" description="Pro residues" evidence="1">
    <location>
        <begin position="126"/>
        <end position="140"/>
    </location>
</feature>
<evidence type="ECO:0000256" key="1">
    <source>
        <dbReference type="SAM" id="MobiDB-lite"/>
    </source>
</evidence>
<dbReference type="STRING" id="139420.A0A371CZD7"/>
<proteinExistence type="predicted"/>
<feature type="compositionally biased region" description="Low complexity" evidence="1">
    <location>
        <begin position="168"/>
        <end position="187"/>
    </location>
</feature>
<accession>A0A371CZD7</accession>
<protein>
    <submittedName>
        <fullName evidence="2">Uncharacterized protein</fullName>
    </submittedName>
</protein>
<reference evidence="2 3" key="1">
    <citation type="journal article" date="2018" name="Biotechnol. Biofuels">
        <title>Integrative visual omics of the white-rot fungus Polyporus brumalis exposes the biotechnological potential of its oxidative enzymes for delignifying raw plant biomass.</title>
        <authorList>
            <person name="Miyauchi S."/>
            <person name="Rancon A."/>
            <person name="Drula E."/>
            <person name="Hage H."/>
            <person name="Chaduli D."/>
            <person name="Favel A."/>
            <person name="Grisel S."/>
            <person name="Henrissat B."/>
            <person name="Herpoel-Gimbert I."/>
            <person name="Ruiz-Duenas F.J."/>
            <person name="Chevret D."/>
            <person name="Hainaut M."/>
            <person name="Lin J."/>
            <person name="Wang M."/>
            <person name="Pangilinan J."/>
            <person name="Lipzen A."/>
            <person name="Lesage-Meessen L."/>
            <person name="Navarro D."/>
            <person name="Riley R."/>
            <person name="Grigoriev I.V."/>
            <person name="Zhou S."/>
            <person name="Raouche S."/>
            <person name="Rosso M.N."/>
        </authorList>
    </citation>
    <scope>NUCLEOTIDE SEQUENCE [LARGE SCALE GENOMIC DNA]</scope>
    <source>
        <strain evidence="2 3">BRFM 1820</strain>
    </source>
</reference>
<feature type="region of interest" description="Disordered" evidence="1">
    <location>
        <begin position="1"/>
        <end position="240"/>
    </location>
</feature>
<dbReference type="OrthoDB" id="3215534at2759"/>
<evidence type="ECO:0000313" key="3">
    <source>
        <dbReference type="Proteomes" id="UP000256964"/>
    </source>
</evidence>
<dbReference type="Proteomes" id="UP000256964">
    <property type="component" value="Unassembled WGS sequence"/>
</dbReference>
<name>A0A371CZD7_9APHY</name>
<feature type="compositionally biased region" description="Low complexity" evidence="1">
    <location>
        <begin position="105"/>
        <end position="125"/>
    </location>
</feature>
<feature type="compositionally biased region" description="Low complexity" evidence="1">
    <location>
        <begin position="78"/>
        <end position="89"/>
    </location>
</feature>
<organism evidence="2 3">
    <name type="scientific">Lentinus brumalis</name>
    <dbReference type="NCBI Taxonomy" id="2498619"/>
    <lineage>
        <taxon>Eukaryota</taxon>
        <taxon>Fungi</taxon>
        <taxon>Dikarya</taxon>
        <taxon>Basidiomycota</taxon>
        <taxon>Agaricomycotina</taxon>
        <taxon>Agaricomycetes</taxon>
        <taxon>Polyporales</taxon>
        <taxon>Polyporaceae</taxon>
        <taxon>Lentinus</taxon>
    </lineage>
</organism>
<evidence type="ECO:0000313" key="2">
    <source>
        <dbReference type="EMBL" id="RDX45633.1"/>
    </source>
</evidence>